<comment type="caution">
    <text evidence="1">The sequence shown here is derived from an EMBL/GenBank/DDBJ whole genome shotgun (WGS) entry which is preliminary data.</text>
</comment>
<accession>A0ABT2QDC8</accession>
<gene>
    <name evidence="1" type="ORF">OB955_09295</name>
</gene>
<keyword evidence="2" id="KW-1185">Reference proteome</keyword>
<dbReference type="RefSeq" id="WP_338007663.1">
    <property type="nucleotide sequence ID" value="NZ_JAOPKB010000004.1"/>
</dbReference>
<name>A0ABT2QDC8_9EURY</name>
<organism evidence="1 2">
    <name type="scientific">Natronoglomus mannanivorans</name>
    <dbReference type="NCBI Taxonomy" id="2979990"/>
    <lineage>
        <taxon>Archaea</taxon>
        <taxon>Methanobacteriati</taxon>
        <taxon>Methanobacteriota</taxon>
        <taxon>Stenosarchaea group</taxon>
        <taxon>Halobacteria</taxon>
        <taxon>Halobacteriales</taxon>
        <taxon>Natrialbaceae</taxon>
        <taxon>Natronoglomus</taxon>
    </lineage>
</organism>
<reference evidence="1 2" key="1">
    <citation type="submission" date="2022-09" db="EMBL/GenBank/DDBJ databases">
        <title>Enrichment on poylsaccharides allowed isolation of novel metabolic and taxonomic groups of Haloarchaea.</title>
        <authorList>
            <person name="Sorokin D.Y."/>
            <person name="Elcheninov A.G."/>
            <person name="Khizhniak T.V."/>
            <person name="Kolganova T.V."/>
            <person name="Kublanov I.V."/>
        </authorList>
    </citation>
    <scope>NUCLEOTIDE SEQUENCE [LARGE SCALE GENOMIC DNA]</scope>
    <source>
        <strain evidence="1 2">AArc-m2/3/4</strain>
    </source>
</reference>
<dbReference type="Proteomes" id="UP001320972">
    <property type="component" value="Unassembled WGS sequence"/>
</dbReference>
<dbReference type="EMBL" id="JAOPKB010000004">
    <property type="protein sequence ID" value="MCU4972937.1"/>
    <property type="molecule type" value="Genomic_DNA"/>
</dbReference>
<evidence type="ECO:0000313" key="1">
    <source>
        <dbReference type="EMBL" id="MCU4972937.1"/>
    </source>
</evidence>
<proteinExistence type="predicted"/>
<evidence type="ECO:0000313" key="2">
    <source>
        <dbReference type="Proteomes" id="UP001320972"/>
    </source>
</evidence>
<sequence length="105" mass="11848">MSSNGIKDGWDDEERYEMNRNQAIEYLKEPDVNSFIVVAQNQEIDGGGSSTTFASVYTGDGVDPKEKHLTMICGALKSYAEHYDVSMQELADHLVRESDKLSRRK</sequence>
<protein>
    <submittedName>
        <fullName evidence="1">Uncharacterized protein</fullName>
    </submittedName>
</protein>